<gene>
    <name evidence="1" type="ORF">BBK82_33170</name>
</gene>
<evidence type="ECO:0000313" key="2">
    <source>
        <dbReference type="Proteomes" id="UP000093053"/>
    </source>
</evidence>
<evidence type="ECO:0000313" key="1">
    <source>
        <dbReference type="EMBL" id="ANZ40165.1"/>
    </source>
</evidence>
<dbReference type="Proteomes" id="UP000093053">
    <property type="component" value="Chromosome"/>
</dbReference>
<dbReference type="AlphaFoldDB" id="A0A1B2HR51"/>
<dbReference type="KEGG" id="led:BBK82_33170"/>
<reference evidence="1 2" key="1">
    <citation type="submission" date="2016-07" db="EMBL/GenBank/DDBJ databases">
        <title>Complete genome sequence of the Lentzea guizhouensis DHS C013.</title>
        <authorList>
            <person name="Cao C."/>
        </authorList>
    </citation>
    <scope>NUCLEOTIDE SEQUENCE [LARGE SCALE GENOMIC DNA]</scope>
    <source>
        <strain evidence="1 2">DHS C013</strain>
    </source>
</reference>
<accession>A0A1B2HR51</accession>
<organism evidence="1 2">
    <name type="scientific">Lentzea guizhouensis</name>
    <dbReference type="NCBI Taxonomy" id="1586287"/>
    <lineage>
        <taxon>Bacteria</taxon>
        <taxon>Bacillati</taxon>
        <taxon>Actinomycetota</taxon>
        <taxon>Actinomycetes</taxon>
        <taxon>Pseudonocardiales</taxon>
        <taxon>Pseudonocardiaceae</taxon>
        <taxon>Lentzea</taxon>
    </lineage>
</organism>
<dbReference type="Gene3D" id="3.40.50.2000">
    <property type="entry name" value="Glycogen Phosphorylase B"/>
    <property type="match status" value="2"/>
</dbReference>
<name>A0A1B2HR51_9PSEU</name>
<proteinExistence type="predicted"/>
<keyword evidence="2" id="KW-1185">Reference proteome</keyword>
<protein>
    <submittedName>
        <fullName evidence="1">Uncharacterized protein</fullName>
    </submittedName>
</protein>
<dbReference type="EMBL" id="CP016793">
    <property type="protein sequence ID" value="ANZ40165.1"/>
    <property type="molecule type" value="Genomic_DNA"/>
</dbReference>
<sequence length="72" mass="8167">MIDDVTGVLVPPRDLKQLVRKLRMVLADETLRITCSIAGADRVLARHTWRDVARSVERKYQGLLSAPVPSRR</sequence>
<dbReference type="SUPFAM" id="SSF53756">
    <property type="entry name" value="UDP-Glycosyltransferase/glycogen phosphorylase"/>
    <property type="match status" value="1"/>
</dbReference>
<dbReference type="STRING" id="1586287.BBK82_33170"/>